<dbReference type="OrthoDB" id="2997452at2759"/>
<name>A0A9P5Q2V0_9AGAR</name>
<reference evidence="2" key="1">
    <citation type="submission" date="2020-11" db="EMBL/GenBank/DDBJ databases">
        <authorList>
            <consortium name="DOE Joint Genome Institute"/>
            <person name="Ahrendt S."/>
            <person name="Riley R."/>
            <person name="Andreopoulos W."/>
            <person name="Labutti K."/>
            <person name="Pangilinan J."/>
            <person name="Ruiz-Duenas F.J."/>
            <person name="Barrasa J.M."/>
            <person name="Sanchez-Garcia M."/>
            <person name="Camarero S."/>
            <person name="Miyauchi S."/>
            <person name="Serrano A."/>
            <person name="Linde D."/>
            <person name="Babiker R."/>
            <person name="Drula E."/>
            <person name="Ayuso-Fernandez I."/>
            <person name="Pacheco R."/>
            <person name="Padilla G."/>
            <person name="Ferreira P."/>
            <person name="Barriuso J."/>
            <person name="Kellner H."/>
            <person name="Castanera R."/>
            <person name="Alfaro M."/>
            <person name="Ramirez L."/>
            <person name="Pisabarro A.G."/>
            <person name="Kuo A."/>
            <person name="Tritt A."/>
            <person name="Lipzen A."/>
            <person name="He G."/>
            <person name="Yan M."/>
            <person name="Ng V."/>
            <person name="Cullen D."/>
            <person name="Martin F."/>
            <person name="Rosso M.-N."/>
            <person name="Henrissat B."/>
            <person name="Hibbett D."/>
            <person name="Martinez A.T."/>
            <person name="Grigoriev I.V."/>
        </authorList>
    </citation>
    <scope>NUCLEOTIDE SEQUENCE</scope>
    <source>
        <strain evidence="2">AH 40177</strain>
    </source>
</reference>
<feature type="compositionally biased region" description="Low complexity" evidence="1">
    <location>
        <begin position="313"/>
        <end position="330"/>
    </location>
</feature>
<comment type="caution">
    <text evidence="2">The sequence shown here is derived from an EMBL/GenBank/DDBJ whole genome shotgun (WGS) entry which is preliminary data.</text>
</comment>
<protein>
    <submittedName>
        <fullName evidence="2">Uncharacterized protein</fullName>
    </submittedName>
</protein>
<evidence type="ECO:0000313" key="3">
    <source>
        <dbReference type="Proteomes" id="UP000772434"/>
    </source>
</evidence>
<feature type="compositionally biased region" description="Basic and acidic residues" evidence="1">
    <location>
        <begin position="43"/>
        <end position="53"/>
    </location>
</feature>
<feature type="region of interest" description="Disordered" evidence="1">
    <location>
        <begin position="1"/>
        <end position="60"/>
    </location>
</feature>
<keyword evidence="3" id="KW-1185">Reference proteome</keyword>
<sequence length="440" mass="47610">MNLEWNELDNDGSSSASASILSMPDPLSSSSVQVVPPQLPLPHDSDHSDHEFESDSDSESSFPSVTSSFFFSSPASVASEGTGSGAARELTIPPLTLPEALASSVALLSLGHPTCFELWCKHSARHERHRNCTIRQSFIPLVPLIHLNYDRAPSSILSSQNAPLAALDVSSVQELHNALTHQPEASQRLRTEAVEKYLNVRLYGSDITALDSSHIKDDSTVVLGIDLPSASGSTVEPEGTWTQFKAQWEASLEEAYSSSRDMKLMRRQVDSTPESEEDALFASRVPHTVAHAAVHGTGTVKARKPSRTKKSTTRNSSSTSSSSLSRTPSTPLIPPVPLVVAFPSRPLLPPIVHHGVPLPVLVPKVNTRLNITLFVFPFQHFSVVHTGLAYSYTVAPFTPPFKSYHIVVFHFRAACSDTSAAMGSDFAETAFDVAQGSKDH</sequence>
<dbReference type="Proteomes" id="UP000772434">
    <property type="component" value="Unassembled WGS sequence"/>
</dbReference>
<dbReference type="AlphaFoldDB" id="A0A9P5Q2V0"/>
<evidence type="ECO:0000313" key="2">
    <source>
        <dbReference type="EMBL" id="KAF9073077.1"/>
    </source>
</evidence>
<gene>
    <name evidence="2" type="ORF">BDP27DRAFT_1417536</name>
</gene>
<organism evidence="2 3">
    <name type="scientific">Rhodocollybia butyracea</name>
    <dbReference type="NCBI Taxonomy" id="206335"/>
    <lineage>
        <taxon>Eukaryota</taxon>
        <taxon>Fungi</taxon>
        <taxon>Dikarya</taxon>
        <taxon>Basidiomycota</taxon>
        <taxon>Agaricomycotina</taxon>
        <taxon>Agaricomycetes</taxon>
        <taxon>Agaricomycetidae</taxon>
        <taxon>Agaricales</taxon>
        <taxon>Marasmiineae</taxon>
        <taxon>Omphalotaceae</taxon>
        <taxon>Rhodocollybia</taxon>
    </lineage>
</organism>
<feature type="region of interest" description="Disordered" evidence="1">
    <location>
        <begin position="292"/>
        <end position="330"/>
    </location>
</feature>
<feature type="compositionally biased region" description="Low complexity" evidence="1">
    <location>
        <begin position="26"/>
        <end position="36"/>
    </location>
</feature>
<dbReference type="EMBL" id="JADNRY010000020">
    <property type="protein sequence ID" value="KAF9073077.1"/>
    <property type="molecule type" value="Genomic_DNA"/>
</dbReference>
<evidence type="ECO:0000256" key="1">
    <source>
        <dbReference type="SAM" id="MobiDB-lite"/>
    </source>
</evidence>
<feature type="compositionally biased region" description="Acidic residues" evidence="1">
    <location>
        <begin position="1"/>
        <end position="10"/>
    </location>
</feature>
<proteinExistence type="predicted"/>
<accession>A0A9P5Q2V0</accession>
<feature type="compositionally biased region" description="Basic residues" evidence="1">
    <location>
        <begin position="301"/>
        <end position="312"/>
    </location>
</feature>